<proteinExistence type="predicted"/>
<keyword evidence="2" id="KW-1185">Reference proteome</keyword>
<evidence type="ECO:0000313" key="2">
    <source>
        <dbReference type="Proteomes" id="UP000182510"/>
    </source>
</evidence>
<keyword evidence="1" id="KW-0328">Glycosyltransferase</keyword>
<protein>
    <submittedName>
        <fullName evidence="1">Orotate phosphoribosyltransferase</fullName>
    </submittedName>
</protein>
<dbReference type="EMBL" id="CP018153">
    <property type="protein sequence ID" value="APG61293.1"/>
    <property type="molecule type" value="Genomic_DNA"/>
</dbReference>
<dbReference type="GO" id="GO:0016757">
    <property type="term" value="F:glycosyltransferase activity"/>
    <property type="evidence" value="ECO:0007669"/>
    <property type="project" value="UniProtKB-KW"/>
</dbReference>
<sequence length="130" mass="14899">MKLESPKVKAGKGQQEMFAYLTNVENYDELMPESKEKFQAISQDTFLFQLKGMPEIRLKIKETKEPELIVLGSTSDKFPFNLNIHIAEDQANSSEVFLDFEGNFNPMMSMMIKGPLKKFINTLSENIAKK</sequence>
<dbReference type="RefSeq" id="WP_072553984.1">
    <property type="nucleotide sequence ID" value="NZ_CP018153.1"/>
</dbReference>
<dbReference type="AlphaFoldDB" id="A0A1L3J861"/>
<dbReference type="Proteomes" id="UP000182510">
    <property type="component" value="Chromosome"/>
</dbReference>
<gene>
    <name evidence="1" type="ORF">LPB144_13135</name>
</gene>
<dbReference type="OrthoDB" id="1011799at2"/>
<accession>A0A1L3J861</accession>
<organism evidence="1 2">
    <name type="scientific">Christiangramia salexigens</name>
    <dbReference type="NCBI Taxonomy" id="1913577"/>
    <lineage>
        <taxon>Bacteria</taxon>
        <taxon>Pseudomonadati</taxon>
        <taxon>Bacteroidota</taxon>
        <taxon>Flavobacteriia</taxon>
        <taxon>Flavobacteriales</taxon>
        <taxon>Flavobacteriaceae</taxon>
        <taxon>Christiangramia</taxon>
    </lineage>
</organism>
<dbReference type="STRING" id="1913577.LPB144_13135"/>
<evidence type="ECO:0000313" key="1">
    <source>
        <dbReference type="EMBL" id="APG61293.1"/>
    </source>
</evidence>
<name>A0A1L3J861_9FLAO</name>
<dbReference type="SUPFAM" id="SSF55961">
    <property type="entry name" value="Bet v1-like"/>
    <property type="match status" value="1"/>
</dbReference>
<keyword evidence="1" id="KW-0808">Transferase</keyword>
<dbReference type="KEGG" id="grl:LPB144_13135"/>
<reference evidence="1 2" key="1">
    <citation type="submission" date="2016-11" db="EMBL/GenBank/DDBJ databases">
        <title>Gramella sp. LPB0144 isolated from marine environment.</title>
        <authorList>
            <person name="Kim E."/>
            <person name="Yi H."/>
        </authorList>
    </citation>
    <scope>NUCLEOTIDE SEQUENCE [LARGE SCALE GENOMIC DNA]</scope>
    <source>
        <strain evidence="1 2">LPB0144</strain>
    </source>
</reference>